<gene>
    <name evidence="1" type="ORF">SPIROBIBN47_240012</name>
</gene>
<accession>A0A3P3XHR4</accession>
<reference evidence="1" key="1">
    <citation type="submission" date="2017-02" db="EMBL/GenBank/DDBJ databases">
        <authorList>
            <person name="Regsiter A."/>
            <person name="William W."/>
        </authorList>
    </citation>
    <scope>NUCLEOTIDE SEQUENCE</scope>
    <source>
        <strain evidence="1">Bib</strain>
    </source>
</reference>
<proteinExistence type="predicted"/>
<dbReference type="EMBL" id="FWDM01000017">
    <property type="protein sequence ID" value="SLM12233.1"/>
    <property type="molecule type" value="Genomic_DNA"/>
</dbReference>
<organism evidence="1">
    <name type="scientific">uncultured spirochete</name>
    <dbReference type="NCBI Taxonomy" id="156406"/>
    <lineage>
        <taxon>Bacteria</taxon>
        <taxon>Pseudomonadati</taxon>
        <taxon>Spirochaetota</taxon>
        <taxon>Spirochaetia</taxon>
        <taxon>Spirochaetales</taxon>
        <taxon>environmental samples</taxon>
    </lineage>
</organism>
<dbReference type="AlphaFoldDB" id="A0A3P3XHR4"/>
<name>A0A3P3XHR4_9SPIR</name>
<evidence type="ECO:0000313" key="1">
    <source>
        <dbReference type="EMBL" id="SLM12233.1"/>
    </source>
</evidence>
<protein>
    <submittedName>
        <fullName evidence="1">Uncharacterized protein</fullName>
    </submittedName>
</protein>
<sequence>MLIERLGHMYALWGPSGKAPERNPRIDQTIQSVRRFIAAIQETSEDRKALFTQSQQSRRKAMKLAYLLLASESDAAAIRDAFLSSGLLSSGQRASKLDALIWLAGTEAASRGIHPYTIFLIMTAFFGPAAAETELRWLQEKAKATIPTLEEFIVPGDLTDTIEEALKEPARLQRTIRIAGMPLSASAFAGCSLYYIEKILVLIGPIGASILAEMIHSARQRLMSDEISTAQQAFLDLFAQEEGETEAPENQRIKGLEAFEEEEVFADPDLIRSTTKIVMLAEAKVLKATLSSMSDNEIASILRCMEAIAHERLLSLISPGRQKHVLTVIQKTGNTTNSRMLRDAQLFAQKLLASYAPKNLKPGESLSIPEEVRALISSLLSRE</sequence>